<evidence type="ECO:0000313" key="2">
    <source>
        <dbReference type="Proteomes" id="UP001621714"/>
    </source>
</evidence>
<comment type="caution">
    <text evidence="1">The sequence shown here is derived from an EMBL/GenBank/DDBJ whole genome shotgun (WGS) entry which is preliminary data.</text>
</comment>
<evidence type="ECO:0000313" key="1">
    <source>
        <dbReference type="EMBL" id="MFK7161393.1"/>
    </source>
</evidence>
<dbReference type="EMBL" id="JBANFI010000005">
    <property type="protein sequence ID" value="MFK7161393.1"/>
    <property type="molecule type" value="Genomic_DNA"/>
</dbReference>
<reference evidence="1 2" key="1">
    <citation type="submission" date="2024-02" db="EMBL/GenBank/DDBJ databases">
        <title>Marinospirillum sp. MEB 164 isolated from Lonar lake sediment.</title>
        <authorList>
            <person name="Joshi A."/>
            <person name="Thite S."/>
        </authorList>
    </citation>
    <scope>NUCLEOTIDE SEQUENCE [LARGE SCALE GENOMIC DNA]</scope>
    <source>
        <strain evidence="1 2">MEB164</strain>
    </source>
</reference>
<protein>
    <recommendedName>
        <fullName evidence="3">DUF2946 domain-containing protein</fullName>
    </recommendedName>
</protein>
<keyword evidence="2" id="KW-1185">Reference proteome</keyword>
<proteinExistence type="predicted"/>
<accession>A0ABW8PYP1</accession>
<dbReference type="Proteomes" id="UP001621714">
    <property type="component" value="Unassembled WGS sequence"/>
</dbReference>
<evidence type="ECO:0008006" key="3">
    <source>
        <dbReference type="Google" id="ProtNLM"/>
    </source>
</evidence>
<dbReference type="RefSeq" id="WP_405340110.1">
    <property type="nucleotide sequence ID" value="NZ_JBANFI010000005.1"/>
</dbReference>
<organism evidence="1 2">
    <name type="scientific">Marinospirillum alkalitolerans</name>
    <dbReference type="NCBI Taxonomy" id="3123374"/>
    <lineage>
        <taxon>Bacteria</taxon>
        <taxon>Pseudomonadati</taxon>
        <taxon>Pseudomonadota</taxon>
        <taxon>Gammaproteobacteria</taxon>
        <taxon>Oceanospirillales</taxon>
        <taxon>Oceanospirillaceae</taxon>
        <taxon>Marinospirillum</taxon>
    </lineage>
</organism>
<gene>
    <name evidence="1" type="ORF">V6U78_10130</name>
</gene>
<name>A0ABW8PYP1_9GAMM</name>
<sequence length="127" mass="13997">MVSLQLNRQLNTLLLLLALGMISHRVLLPFSQPPLVVHQDGRIEICSWHGAGQRLLLSPTDAGPLQVELSGTTCPACLSQPLIHPNLPSLQVQIEQTPLLPRLTSRVDLEPPAFQRPLLRAPPSLWT</sequence>